<proteinExistence type="predicted"/>
<evidence type="ECO:0000313" key="3">
    <source>
        <dbReference type="Proteomes" id="UP000245119"/>
    </source>
</evidence>
<feature type="region of interest" description="Disordered" evidence="1">
    <location>
        <begin position="35"/>
        <end position="85"/>
    </location>
</feature>
<protein>
    <submittedName>
        <fullName evidence="2">Uncharacterized protein</fullName>
    </submittedName>
</protein>
<gene>
    <name evidence="2" type="ORF">C0Q70_21194</name>
</gene>
<feature type="compositionally biased region" description="Basic and acidic residues" evidence="1">
    <location>
        <begin position="69"/>
        <end position="85"/>
    </location>
</feature>
<organism evidence="2 3">
    <name type="scientific">Pomacea canaliculata</name>
    <name type="common">Golden apple snail</name>
    <dbReference type="NCBI Taxonomy" id="400727"/>
    <lineage>
        <taxon>Eukaryota</taxon>
        <taxon>Metazoa</taxon>
        <taxon>Spiralia</taxon>
        <taxon>Lophotrochozoa</taxon>
        <taxon>Mollusca</taxon>
        <taxon>Gastropoda</taxon>
        <taxon>Caenogastropoda</taxon>
        <taxon>Architaenioglossa</taxon>
        <taxon>Ampullarioidea</taxon>
        <taxon>Ampullariidae</taxon>
        <taxon>Pomacea</taxon>
    </lineage>
</organism>
<dbReference type="AlphaFoldDB" id="A0A2T7NBV3"/>
<dbReference type="Proteomes" id="UP000245119">
    <property type="component" value="Linkage Group LG14"/>
</dbReference>
<keyword evidence="3" id="KW-1185">Reference proteome</keyword>
<feature type="compositionally biased region" description="Polar residues" evidence="1">
    <location>
        <begin position="50"/>
        <end position="68"/>
    </location>
</feature>
<reference evidence="2 3" key="1">
    <citation type="submission" date="2018-04" db="EMBL/GenBank/DDBJ databases">
        <title>The genome of golden apple snail Pomacea canaliculata provides insight into stress tolerance and invasive adaptation.</title>
        <authorList>
            <person name="Liu C."/>
            <person name="Liu B."/>
            <person name="Ren Y."/>
            <person name="Zhang Y."/>
            <person name="Wang H."/>
            <person name="Li S."/>
            <person name="Jiang F."/>
            <person name="Yin L."/>
            <person name="Zhang G."/>
            <person name="Qian W."/>
            <person name="Fan W."/>
        </authorList>
    </citation>
    <scope>NUCLEOTIDE SEQUENCE [LARGE SCALE GENOMIC DNA]</scope>
    <source>
        <strain evidence="2">SZHN2017</strain>
        <tissue evidence="2">Muscle</tissue>
    </source>
</reference>
<feature type="compositionally biased region" description="Low complexity" evidence="1">
    <location>
        <begin position="40"/>
        <end position="49"/>
    </location>
</feature>
<sequence>MTDGQPYSQLTESDWLPHGEIIRQPTTWLQAVPTAHNQHLASSLPSSPAQPTNQKARLQESTGNSQATVDRKATERDKEREEERKGMRVWPYQCWGLCGGSRVGALLGGLDLGWVVGEDMGHISHRREPAWKQQQQQNLSSTLAMTRPHLSPRGQDVLQQQQARLETVESLQPGDKLELGDTTWAGMSPEGVTTPKLRKG</sequence>
<evidence type="ECO:0000256" key="1">
    <source>
        <dbReference type="SAM" id="MobiDB-lite"/>
    </source>
</evidence>
<dbReference type="EMBL" id="PZQS01000014">
    <property type="protein sequence ID" value="PVD18644.1"/>
    <property type="molecule type" value="Genomic_DNA"/>
</dbReference>
<evidence type="ECO:0000313" key="2">
    <source>
        <dbReference type="EMBL" id="PVD18644.1"/>
    </source>
</evidence>
<accession>A0A2T7NBV3</accession>
<feature type="region of interest" description="Disordered" evidence="1">
    <location>
        <begin position="147"/>
        <end position="200"/>
    </location>
</feature>
<comment type="caution">
    <text evidence="2">The sequence shown here is derived from an EMBL/GenBank/DDBJ whole genome shotgun (WGS) entry which is preliminary data.</text>
</comment>
<name>A0A2T7NBV3_POMCA</name>